<evidence type="ECO:0000256" key="3">
    <source>
        <dbReference type="ARBA" id="ARBA00022630"/>
    </source>
</evidence>
<dbReference type="AlphaFoldDB" id="A0AAQ3MBW6"/>
<keyword evidence="4" id="KW-0274">FAD</keyword>
<keyword evidence="10" id="KW-1185">Reference proteome</keyword>
<evidence type="ECO:0000256" key="4">
    <source>
        <dbReference type="ARBA" id="ARBA00022827"/>
    </source>
</evidence>
<keyword evidence="8" id="KW-0472">Membrane</keyword>
<accession>A0AAQ3MBW6</accession>
<dbReference type="EMBL" id="CP138593">
    <property type="protein sequence ID" value="WPH04837.1"/>
    <property type="molecule type" value="Genomic_DNA"/>
</dbReference>
<keyword evidence="8" id="KW-0812">Transmembrane</keyword>
<keyword evidence="3" id="KW-0285">Flavoprotein</keyword>
<comment type="cofactor">
    <cofactor evidence="1">
        <name>FAD</name>
        <dbReference type="ChEBI" id="CHEBI:57692"/>
    </cofactor>
</comment>
<evidence type="ECO:0000313" key="10">
    <source>
        <dbReference type="Proteomes" id="UP001303373"/>
    </source>
</evidence>
<protein>
    <recommendedName>
        <fullName evidence="11">FAD/NAD(P)-binding domain-containing protein</fullName>
    </recommendedName>
</protein>
<organism evidence="9 10">
    <name type="scientific">Acrodontium crateriforme</name>
    <dbReference type="NCBI Taxonomy" id="150365"/>
    <lineage>
        <taxon>Eukaryota</taxon>
        <taxon>Fungi</taxon>
        <taxon>Dikarya</taxon>
        <taxon>Ascomycota</taxon>
        <taxon>Pezizomycotina</taxon>
        <taxon>Dothideomycetes</taxon>
        <taxon>Dothideomycetidae</taxon>
        <taxon>Mycosphaerellales</taxon>
        <taxon>Teratosphaeriaceae</taxon>
        <taxon>Acrodontium</taxon>
    </lineage>
</organism>
<dbReference type="PANTHER" id="PTHR43098">
    <property type="entry name" value="L-ORNITHINE N(5)-MONOOXYGENASE-RELATED"/>
    <property type="match status" value="1"/>
</dbReference>
<evidence type="ECO:0000256" key="1">
    <source>
        <dbReference type="ARBA" id="ARBA00001974"/>
    </source>
</evidence>
<reference evidence="9 10" key="1">
    <citation type="submission" date="2023-11" db="EMBL/GenBank/DDBJ databases">
        <title>An acidophilic fungus is an integral part of prey digestion in a carnivorous sundew plant.</title>
        <authorList>
            <person name="Tsai I.J."/>
        </authorList>
    </citation>
    <scope>NUCLEOTIDE SEQUENCE [LARGE SCALE GENOMIC DNA]</scope>
    <source>
        <strain evidence="9">169a</strain>
    </source>
</reference>
<dbReference type="GO" id="GO:0050660">
    <property type="term" value="F:flavin adenine dinucleotide binding"/>
    <property type="evidence" value="ECO:0007669"/>
    <property type="project" value="InterPro"/>
</dbReference>
<dbReference type="Pfam" id="PF00743">
    <property type="entry name" value="FMO-like"/>
    <property type="match status" value="1"/>
</dbReference>
<dbReference type="InterPro" id="IPR036188">
    <property type="entry name" value="FAD/NAD-bd_sf"/>
</dbReference>
<proteinExistence type="inferred from homology"/>
<feature type="region of interest" description="Disordered" evidence="7">
    <location>
        <begin position="1"/>
        <end position="24"/>
    </location>
</feature>
<sequence length="646" mass="71324">MHDATDGDPASVPSQDQNGPAVPDFMQKYGEERAKRLRDDGINQYINPLQSDKWRHILEDPAVKAGTPVNRPVRNGGHSKVVIFGCGFGGILMAVHLIQAGMPVDDILMVDKAGGFGGTWWWNRYPGLMCDVESYIYLPLLEETGYMPKRKYSSGLEIREYVDKIVERYGLLPRAMFQSSGKSAKWNDKTNEWDLQILEQPKGGAKTTISIKADFVMFASGVLNNAHLPALPGMDDFKGHMFHTARWDYNYTGGTQEKPELTGLEGKRVAFIGTGATGVQAVPELARYAKDLYVFQRTPSSIDVRDNKDTDPVEWNEQIAAEKGWQKVRNDNFNAFVNNVPSKPEKDLVNDGWTNAPSYSALIGTPKKVTMENVADHVQNLHALDYARTEKIRQRTEQIVKDPATAKMLQAWYPTWCKRPCFHDEYLPTFNKSNVHLVDTDGKGVDKITTKGIVVQGTEYEVDLIILGTGFVSPSLKSAAGKADIAVTGRDGISLEERNDQGQVMTIHGIATPDFPNMFWPGPLQAAATANQSFTLDIMSAHIAYVVTQGIKRASGKAVIEPSNEGAEAWSNLIMSQAITFAAMQGCTPGYMNREGEADKIPPEAMMIAARNSVWGHGIKSFQDHIEAWRAKGDMEGFQVTAAAAA</sequence>
<evidence type="ECO:0000256" key="7">
    <source>
        <dbReference type="SAM" id="MobiDB-lite"/>
    </source>
</evidence>
<evidence type="ECO:0008006" key="11">
    <source>
        <dbReference type="Google" id="ProtNLM"/>
    </source>
</evidence>
<evidence type="ECO:0000256" key="5">
    <source>
        <dbReference type="ARBA" id="ARBA00022857"/>
    </source>
</evidence>
<keyword evidence="6" id="KW-0560">Oxidoreductase</keyword>
<comment type="similarity">
    <text evidence="2">Belongs to the FAD-binding monooxygenase family.</text>
</comment>
<keyword evidence="5" id="KW-0521">NADP</keyword>
<evidence type="ECO:0000313" key="9">
    <source>
        <dbReference type="EMBL" id="WPH04837.1"/>
    </source>
</evidence>
<dbReference type="InterPro" id="IPR020946">
    <property type="entry name" value="Flavin_mOase-like"/>
</dbReference>
<name>A0AAQ3MBW6_9PEZI</name>
<dbReference type="Proteomes" id="UP001303373">
    <property type="component" value="Chromosome 14"/>
</dbReference>
<gene>
    <name evidence="9" type="ORF">R9X50_00773400</name>
</gene>
<evidence type="ECO:0000256" key="6">
    <source>
        <dbReference type="ARBA" id="ARBA00023002"/>
    </source>
</evidence>
<keyword evidence="8" id="KW-1133">Transmembrane helix</keyword>
<evidence type="ECO:0000256" key="2">
    <source>
        <dbReference type="ARBA" id="ARBA00010139"/>
    </source>
</evidence>
<dbReference type="PANTHER" id="PTHR43098:SF2">
    <property type="entry name" value="FAD-BINDING MONOOXYGENASE AUSB-RELATED"/>
    <property type="match status" value="1"/>
</dbReference>
<dbReference type="Gene3D" id="3.50.50.60">
    <property type="entry name" value="FAD/NAD(P)-binding domain"/>
    <property type="match status" value="2"/>
</dbReference>
<feature type="transmembrane region" description="Helical" evidence="8">
    <location>
        <begin position="81"/>
        <end position="102"/>
    </location>
</feature>
<dbReference type="GO" id="GO:0050661">
    <property type="term" value="F:NADP binding"/>
    <property type="evidence" value="ECO:0007669"/>
    <property type="project" value="InterPro"/>
</dbReference>
<dbReference type="SUPFAM" id="SSF51905">
    <property type="entry name" value="FAD/NAD(P)-binding domain"/>
    <property type="match status" value="2"/>
</dbReference>
<evidence type="ECO:0000256" key="8">
    <source>
        <dbReference type="SAM" id="Phobius"/>
    </source>
</evidence>
<dbReference type="InterPro" id="IPR050775">
    <property type="entry name" value="FAD-binding_Monooxygenases"/>
</dbReference>
<dbReference type="GO" id="GO:0004499">
    <property type="term" value="F:N,N-dimethylaniline monooxygenase activity"/>
    <property type="evidence" value="ECO:0007669"/>
    <property type="project" value="InterPro"/>
</dbReference>